<dbReference type="EMBL" id="VFOM01000001">
    <property type="protein sequence ID" value="TQL47170.1"/>
    <property type="molecule type" value="Genomic_DNA"/>
</dbReference>
<comment type="caution">
    <text evidence="1">The sequence shown here is derived from an EMBL/GenBank/DDBJ whole genome shotgun (WGS) entry which is preliminary data.</text>
</comment>
<gene>
    <name evidence="1" type="ORF">FB562_0218</name>
</gene>
<dbReference type="Proteomes" id="UP000317998">
    <property type="component" value="Unassembled WGS sequence"/>
</dbReference>
<keyword evidence="2" id="KW-1185">Reference proteome</keyword>
<accession>A0A542YGE4</accession>
<sequence length="64" mass="7108">MNVVLNGSDSTLRAVVAEVDLAGDSREHDVAVQLRRIEQEIEQHEFIETAVLGLSVRDEASLEF</sequence>
<dbReference type="AlphaFoldDB" id="A0A542YGE4"/>
<organism evidence="1 2">
    <name type="scientific">Homoserinimonas aerilata</name>
    <dbReference type="NCBI Taxonomy" id="1162970"/>
    <lineage>
        <taxon>Bacteria</taxon>
        <taxon>Bacillati</taxon>
        <taxon>Actinomycetota</taxon>
        <taxon>Actinomycetes</taxon>
        <taxon>Micrococcales</taxon>
        <taxon>Microbacteriaceae</taxon>
        <taxon>Homoserinimonas</taxon>
    </lineage>
</organism>
<dbReference type="RefSeq" id="WP_185740413.1">
    <property type="nucleotide sequence ID" value="NZ_VFOM01000001.1"/>
</dbReference>
<proteinExistence type="predicted"/>
<name>A0A542YGE4_9MICO</name>
<evidence type="ECO:0000313" key="1">
    <source>
        <dbReference type="EMBL" id="TQL47170.1"/>
    </source>
</evidence>
<evidence type="ECO:0000313" key="2">
    <source>
        <dbReference type="Proteomes" id="UP000317998"/>
    </source>
</evidence>
<reference evidence="1 2" key="1">
    <citation type="submission" date="2019-06" db="EMBL/GenBank/DDBJ databases">
        <title>Sequencing the genomes of 1000 actinobacteria strains.</title>
        <authorList>
            <person name="Klenk H.-P."/>
        </authorList>
    </citation>
    <scope>NUCLEOTIDE SEQUENCE [LARGE SCALE GENOMIC DNA]</scope>
    <source>
        <strain evidence="1 2">DSM 26477</strain>
    </source>
</reference>
<protein>
    <submittedName>
        <fullName evidence="1">Uncharacterized protein</fullName>
    </submittedName>
</protein>